<dbReference type="InterPro" id="IPR029058">
    <property type="entry name" value="AB_hydrolase_fold"/>
</dbReference>
<evidence type="ECO:0000313" key="2">
    <source>
        <dbReference type="EMBL" id="KIC96474.1"/>
    </source>
</evidence>
<evidence type="ECO:0000313" key="3">
    <source>
        <dbReference type="Proteomes" id="UP000031408"/>
    </source>
</evidence>
<dbReference type="InterPro" id="IPR050266">
    <property type="entry name" value="AB_hydrolase_sf"/>
</dbReference>
<comment type="caution">
    <text evidence="2">The sequence shown here is derived from an EMBL/GenBank/DDBJ whole genome shotgun (WGS) entry which is preliminary data.</text>
</comment>
<name>A0A0C1J125_9BACT</name>
<dbReference type="Proteomes" id="UP000031408">
    <property type="component" value="Unassembled WGS sequence"/>
</dbReference>
<protein>
    <recommendedName>
        <fullName evidence="1">AB hydrolase-1 domain-containing protein</fullName>
    </recommendedName>
</protein>
<dbReference type="Gene3D" id="3.40.50.1820">
    <property type="entry name" value="alpha/beta hydrolase"/>
    <property type="match status" value="1"/>
</dbReference>
<reference evidence="2 3" key="1">
    <citation type="submission" date="2014-11" db="EMBL/GenBank/DDBJ databases">
        <title>Genome sequence of Flavihumibacter solisilvae 3-3.</title>
        <authorList>
            <person name="Zhou G."/>
            <person name="Li M."/>
            <person name="Wang G."/>
        </authorList>
    </citation>
    <scope>NUCLEOTIDE SEQUENCE [LARGE SCALE GENOMIC DNA]</scope>
    <source>
        <strain evidence="2 3">3-3</strain>
    </source>
</reference>
<organism evidence="2 3">
    <name type="scientific">Flavihumibacter solisilvae</name>
    <dbReference type="NCBI Taxonomy" id="1349421"/>
    <lineage>
        <taxon>Bacteria</taxon>
        <taxon>Pseudomonadati</taxon>
        <taxon>Bacteroidota</taxon>
        <taxon>Chitinophagia</taxon>
        <taxon>Chitinophagales</taxon>
        <taxon>Chitinophagaceae</taxon>
        <taxon>Flavihumibacter</taxon>
    </lineage>
</organism>
<dbReference type="PANTHER" id="PTHR43798">
    <property type="entry name" value="MONOACYLGLYCEROL LIPASE"/>
    <property type="match status" value="1"/>
</dbReference>
<dbReference type="RefSeq" id="WP_039136465.1">
    <property type="nucleotide sequence ID" value="NZ_JSVC01000001.1"/>
</dbReference>
<feature type="domain" description="AB hydrolase-1" evidence="1">
    <location>
        <begin position="25"/>
        <end position="263"/>
    </location>
</feature>
<dbReference type="OrthoDB" id="975949at2"/>
<dbReference type="PANTHER" id="PTHR43798:SF33">
    <property type="entry name" value="HYDROLASE, PUTATIVE (AFU_ORTHOLOGUE AFUA_2G14860)-RELATED"/>
    <property type="match status" value="1"/>
</dbReference>
<dbReference type="AlphaFoldDB" id="A0A0C1J125"/>
<dbReference type="EMBL" id="JSVC01000001">
    <property type="protein sequence ID" value="KIC96474.1"/>
    <property type="molecule type" value="Genomic_DNA"/>
</dbReference>
<gene>
    <name evidence="2" type="ORF">OI18_01740</name>
</gene>
<evidence type="ECO:0000259" key="1">
    <source>
        <dbReference type="Pfam" id="PF12697"/>
    </source>
</evidence>
<proteinExistence type="predicted"/>
<dbReference type="InterPro" id="IPR000073">
    <property type="entry name" value="AB_hydrolase_1"/>
</dbReference>
<accession>A0A0C1J125</accession>
<sequence length="274" mass="30604">MTGNLQQKSGVISYHRFGQGPKLMVCLHGYGETGESYRELGVTAGTEFTLLCPDLPLHGGTKWEKPGFSLTDLRSIIMGLIEQECGDTSDRFTLLGYSMGGRLALAFAENFPGDLRLLVLLAPDGLKVNPWYWFATRTLAGNRLFRYTMNHPGWLFAIMKIGLRTGMLGPGITRVGHYYLDDTEERGRLYERWMLFRNFRPNRRKKSIFPGVNNLSCMIISGRHDRIITAAALERFASGNGAAIELVLLNAGHGLLKQPFTATIADRIKNKMTG</sequence>
<dbReference type="PRINTS" id="PR00111">
    <property type="entry name" value="ABHYDROLASE"/>
</dbReference>
<dbReference type="Pfam" id="PF12697">
    <property type="entry name" value="Abhydrolase_6"/>
    <property type="match status" value="1"/>
</dbReference>
<keyword evidence="3" id="KW-1185">Reference proteome</keyword>
<dbReference type="GO" id="GO:0016020">
    <property type="term" value="C:membrane"/>
    <property type="evidence" value="ECO:0007669"/>
    <property type="project" value="TreeGrafter"/>
</dbReference>
<dbReference type="SUPFAM" id="SSF53474">
    <property type="entry name" value="alpha/beta-Hydrolases"/>
    <property type="match status" value="1"/>
</dbReference>
<dbReference type="STRING" id="1349421.OI18_01740"/>